<protein>
    <submittedName>
        <fullName evidence="5">Protein phosphatase slingshot</fullName>
    </submittedName>
</protein>
<dbReference type="GO" id="GO:0008579">
    <property type="term" value="F:JUN kinase phosphatase activity"/>
    <property type="evidence" value="ECO:0007669"/>
    <property type="project" value="TreeGrafter"/>
</dbReference>
<dbReference type="PROSITE" id="PS50056">
    <property type="entry name" value="TYR_PHOSPHATASE_2"/>
    <property type="match status" value="1"/>
</dbReference>
<dbReference type="InterPro" id="IPR000340">
    <property type="entry name" value="Dual-sp_phosphatase_cat-dom"/>
</dbReference>
<sequence length="253" mass="29442">MSAASDLELLQKNEITHILNVSHEQNNLTKEFNILHVSSRDIFSFLILANFETFYEFIYENGFSEKCNPNNKILIHCSGGVSRSASALISFLMKYKNWEYQRALNFVKEKHQSANPNPSFANQLKLWHQMGFSLEGTTKHHKVYTNMKILDSVYLLVFPLGALKRKDLEQYKIKRKESSLQICNYLSQFPELFNSKIIENLKSLSSQEDSDIINLISNFKIFSYAPNYQTNEISKNPFWVHFVLPLLEIANQK</sequence>
<dbReference type="AlphaFoldDB" id="A0AAV8AJS7"/>
<evidence type="ECO:0000256" key="1">
    <source>
        <dbReference type="ARBA" id="ARBA00022801"/>
    </source>
</evidence>
<evidence type="ECO:0000259" key="3">
    <source>
        <dbReference type="PROSITE" id="PS50054"/>
    </source>
</evidence>
<name>A0AAV8AJS7_9EUKA</name>
<dbReference type="CDD" id="cd14498">
    <property type="entry name" value="DSP"/>
    <property type="match status" value="1"/>
</dbReference>
<dbReference type="InterPro" id="IPR029021">
    <property type="entry name" value="Prot-tyrosine_phosphatase-like"/>
</dbReference>
<feature type="domain" description="Tyrosine specific protein phosphatases" evidence="4">
    <location>
        <begin position="49"/>
        <end position="110"/>
    </location>
</feature>
<dbReference type="GO" id="GO:0005737">
    <property type="term" value="C:cytoplasm"/>
    <property type="evidence" value="ECO:0007669"/>
    <property type="project" value="TreeGrafter"/>
</dbReference>
<evidence type="ECO:0000259" key="4">
    <source>
        <dbReference type="PROSITE" id="PS50056"/>
    </source>
</evidence>
<dbReference type="PROSITE" id="PS00383">
    <property type="entry name" value="TYR_PHOSPHATASE_1"/>
    <property type="match status" value="1"/>
</dbReference>
<dbReference type="SMART" id="SM00195">
    <property type="entry name" value="DSPc"/>
    <property type="match status" value="1"/>
</dbReference>
<keyword evidence="2" id="KW-0904">Protein phosphatase</keyword>
<gene>
    <name evidence="5" type="ORF">M0812_04268</name>
</gene>
<dbReference type="PANTHER" id="PTHR46377">
    <property type="entry name" value="DUAL SPECIFICITY PROTEIN PHOSPHATASE 19"/>
    <property type="match status" value="1"/>
</dbReference>
<accession>A0AAV8AJS7</accession>
<dbReference type="InterPro" id="IPR016130">
    <property type="entry name" value="Tyr_Pase_AS"/>
</dbReference>
<dbReference type="Pfam" id="PF00782">
    <property type="entry name" value="DSPc"/>
    <property type="match status" value="1"/>
</dbReference>
<dbReference type="EMBL" id="JANTQA010000008">
    <property type="protein sequence ID" value="KAJ3452499.1"/>
    <property type="molecule type" value="Genomic_DNA"/>
</dbReference>
<dbReference type="SUPFAM" id="SSF52799">
    <property type="entry name" value="(Phosphotyrosine protein) phosphatases II"/>
    <property type="match status" value="1"/>
</dbReference>
<dbReference type="InterPro" id="IPR020422">
    <property type="entry name" value="TYR_PHOSPHATASE_DUAL_dom"/>
</dbReference>
<reference evidence="5" key="1">
    <citation type="submission" date="2022-08" db="EMBL/GenBank/DDBJ databases">
        <title>Novel sulphate-reducing endosymbionts in the free-living metamonad Anaeramoeba.</title>
        <authorList>
            <person name="Jerlstrom-Hultqvist J."/>
            <person name="Cepicka I."/>
            <person name="Gallot-Lavallee L."/>
            <person name="Salas-Leiva D."/>
            <person name="Curtis B.A."/>
            <person name="Zahonova K."/>
            <person name="Pipaliya S."/>
            <person name="Dacks J."/>
            <person name="Roger A.J."/>
        </authorList>
    </citation>
    <scope>NUCLEOTIDE SEQUENCE</scope>
    <source>
        <strain evidence="5">Busselton2</strain>
    </source>
</reference>
<comment type="caution">
    <text evidence="5">The sequence shown here is derived from an EMBL/GenBank/DDBJ whole genome shotgun (WGS) entry which is preliminary data.</text>
</comment>
<dbReference type="Gene3D" id="3.90.190.10">
    <property type="entry name" value="Protein tyrosine phosphatase superfamily"/>
    <property type="match status" value="1"/>
</dbReference>
<dbReference type="PROSITE" id="PS50054">
    <property type="entry name" value="TYR_PHOSPHATASE_DUAL"/>
    <property type="match status" value="1"/>
</dbReference>
<dbReference type="InterPro" id="IPR000387">
    <property type="entry name" value="Tyr_Pase_dom"/>
</dbReference>
<keyword evidence="1" id="KW-0378">Hydrolase</keyword>
<dbReference type="Proteomes" id="UP001146793">
    <property type="component" value="Unassembled WGS sequence"/>
</dbReference>
<dbReference type="PANTHER" id="PTHR46377:SF1">
    <property type="entry name" value="DUAL SPECIFICITY PROTEIN PHOSPHATASE 19"/>
    <property type="match status" value="1"/>
</dbReference>
<evidence type="ECO:0000256" key="2">
    <source>
        <dbReference type="ARBA" id="ARBA00022912"/>
    </source>
</evidence>
<feature type="domain" description="Tyrosine-protein phosphatase" evidence="3">
    <location>
        <begin position="1"/>
        <end position="133"/>
    </location>
</feature>
<proteinExistence type="predicted"/>
<evidence type="ECO:0000313" key="6">
    <source>
        <dbReference type="Proteomes" id="UP001146793"/>
    </source>
</evidence>
<evidence type="ECO:0000313" key="5">
    <source>
        <dbReference type="EMBL" id="KAJ3452499.1"/>
    </source>
</evidence>
<organism evidence="5 6">
    <name type="scientific">Anaeramoeba flamelloides</name>
    <dbReference type="NCBI Taxonomy" id="1746091"/>
    <lineage>
        <taxon>Eukaryota</taxon>
        <taxon>Metamonada</taxon>
        <taxon>Anaeramoebidae</taxon>
        <taxon>Anaeramoeba</taxon>
    </lineage>
</organism>